<dbReference type="EMBL" id="CAUYUJ010022329">
    <property type="protein sequence ID" value="CAK0910134.1"/>
    <property type="molecule type" value="Genomic_DNA"/>
</dbReference>
<name>A0ABN9YBL8_9DINO</name>
<organism evidence="2 3">
    <name type="scientific">Prorocentrum cordatum</name>
    <dbReference type="NCBI Taxonomy" id="2364126"/>
    <lineage>
        <taxon>Eukaryota</taxon>
        <taxon>Sar</taxon>
        <taxon>Alveolata</taxon>
        <taxon>Dinophyceae</taxon>
        <taxon>Prorocentrales</taxon>
        <taxon>Prorocentraceae</taxon>
        <taxon>Prorocentrum</taxon>
    </lineage>
</organism>
<dbReference type="PANTHER" id="PTHR38566">
    <property type="entry name" value="RNA_LIG_T4_1 DOMAIN-CONTAINING PROTEIN"/>
    <property type="match status" value="1"/>
</dbReference>
<keyword evidence="3" id="KW-1185">Reference proteome</keyword>
<gene>
    <name evidence="2" type="ORF">PCOR1329_LOCUS84379</name>
</gene>
<comment type="caution">
    <text evidence="2">The sequence shown here is derived from an EMBL/GenBank/DDBJ whole genome shotgun (WGS) entry which is preliminary data.</text>
</comment>
<dbReference type="PANTHER" id="PTHR38566:SF1">
    <property type="entry name" value="CHROMOSOME UNDETERMINED SCAFFOLD_18, WHOLE GENOME SHOTGUN SEQUENCE"/>
    <property type="match status" value="1"/>
</dbReference>
<proteinExistence type="predicted"/>
<reference evidence="2" key="1">
    <citation type="submission" date="2023-10" db="EMBL/GenBank/DDBJ databases">
        <authorList>
            <person name="Chen Y."/>
            <person name="Shah S."/>
            <person name="Dougan E. K."/>
            <person name="Thang M."/>
            <person name="Chan C."/>
        </authorList>
    </citation>
    <scope>NUCLEOTIDE SEQUENCE [LARGE SCALE GENOMIC DNA]</scope>
</reference>
<sequence length="1238" mass="131176">MQAAATAPSAELWRWVQASPAVHLVSRRLPSIAAPSCPNGLVLHDAVLARSYLRGRSEEAAFLEDAALARHLRRGLSFVEPLGAAAGASAAWSGDGATLVRRGLPKFFDLDTDALGAALRASPRPAPAPEPGGGAAASSGGLRGRGAPAAALAERLLQSSRTGRGTRVLKLSKANGENAQSFFAPAQQWVLCSKNVALLAGVRADISSPQWSEHRYRFARTVAELWFDQLDPLAEERRSSLREALSSRTLVGELVGGSAHLVDYAGLRTIIWFAIVPHHGDEACWPPSRSLAFLGESGLPVVSMELAGPSASCPGEALETLCRMARATAAGSVKEDGEGYVVYVVAEGESTSDGSGRAASEAEVIWIGKLKTIEYRLLRKLREKAKRFARGGGSITVDRVVSEYAAEVRGWALDEQQAEAHRLRLGRLCRYIFAEDLPPDVVDETFLDTLASADQHEGVEEPRPVAPALCILSPPLLVGQELLGRLRGMLRGGHAEPGGEDLCPDTVAATGGASAAWHRAAAGHLPIYLGAVPSAVEQCCSLGPTDDPPGAPAGKRRKVAAGERQALSACRAAEQLRDRCLFVLWGWSEQGCGRSLELASGPAAGGAGSHGGGLVGEGARFRRQRSPARRALLAKWRAHSGRLLAALPRPSALWLPQAPALDDRRALSTIAESYRALQAVATEGPRAVVVAALPVGLPGMGKSSLMSRLHRLCGSSARVLFQQGLRATAGLRDAPAATVQIPRLAAVSLLSSDGFTAAEMRACGVSPESCTPEELNSCRRRGAERYRASIEEFLRFAKDDSTALAEAGERPSVPPVYLLLLDKNYPPAALRREVEVLSGLAPPGLALRLRGLLLGAEPRCVPSAEDPLVLEEEREFGPWQYPWGLDEVVECAARLMLRSGHDTLEGGETALFVLLSFLQLHKGRQVAGETPGVDFVGVPFLSAAGQLASWADASGGSPEAPWRRLEVRALAREALRVLRPFGDPGPPGPALAALRKCLSSSGLRCPPELDRRVHAQRCAEDAARALLAAPQEKGASAEAPLPVRYVALSVHAQREELQSLLRRASAAMAASAGAGRLDEPFPPQLYRRPAFLHVTTLYLGGVVPSEAERRLLSASRRLLREAAAFDCAVTHLVCARGALACAVVDADRLRASGVPLGEAARPHVTLCTRAPWQPRHSGDVLAAVAAASLGAGGASAGQEEAAGGRWLKALRVGSGLLDVFVFRLPEARVLRQSPLRLL</sequence>
<feature type="region of interest" description="Disordered" evidence="1">
    <location>
        <begin position="121"/>
        <end position="143"/>
    </location>
</feature>
<evidence type="ECO:0000313" key="3">
    <source>
        <dbReference type="Proteomes" id="UP001189429"/>
    </source>
</evidence>
<dbReference type="Proteomes" id="UP001189429">
    <property type="component" value="Unassembled WGS sequence"/>
</dbReference>
<evidence type="ECO:0000313" key="2">
    <source>
        <dbReference type="EMBL" id="CAK0910134.1"/>
    </source>
</evidence>
<evidence type="ECO:0000256" key="1">
    <source>
        <dbReference type="SAM" id="MobiDB-lite"/>
    </source>
</evidence>
<accession>A0ABN9YBL8</accession>
<protein>
    <submittedName>
        <fullName evidence="2">Uncharacterized protein</fullName>
    </submittedName>
</protein>